<name>A0A2N8K8G4_9BURK</name>
<gene>
    <name evidence="2" type="ORF">C1I89_33135</name>
</gene>
<dbReference type="PANTHER" id="PTHR30136">
    <property type="entry name" value="HELIX-TURN-HELIX TRANSCRIPTIONAL REGULATOR, ICLR FAMILY"/>
    <property type="match status" value="1"/>
</dbReference>
<dbReference type="InterPro" id="IPR050707">
    <property type="entry name" value="HTH_MetabolicPath_Reg"/>
</dbReference>
<evidence type="ECO:0000259" key="1">
    <source>
        <dbReference type="PROSITE" id="PS51078"/>
    </source>
</evidence>
<comment type="caution">
    <text evidence="2">The sequence shown here is derived from an EMBL/GenBank/DDBJ whole genome shotgun (WGS) entry which is preliminary data.</text>
</comment>
<evidence type="ECO:0000313" key="3">
    <source>
        <dbReference type="Proteomes" id="UP000235994"/>
    </source>
</evidence>
<reference evidence="2 3" key="1">
    <citation type="submission" date="2018-01" db="EMBL/GenBank/DDBJ databases">
        <title>The draft genome of an aniline degradation strain ANB-1.</title>
        <authorList>
            <person name="Zhang L."/>
            <person name="Jiang J."/>
        </authorList>
    </citation>
    <scope>NUCLEOTIDE SEQUENCE [LARGE SCALE GENOMIC DNA]</scope>
    <source>
        <strain evidence="2 3">ANB-1</strain>
    </source>
</reference>
<proteinExistence type="predicted"/>
<dbReference type="RefSeq" id="WP_060710272.1">
    <property type="nucleotide sequence ID" value="NZ_POQS01000020.1"/>
</dbReference>
<dbReference type="Proteomes" id="UP000235994">
    <property type="component" value="Unassembled WGS sequence"/>
</dbReference>
<dbReference type="PANTHER" id="PTHR30136:SF35">
    <property type="entry name" value="HTH-TYPE TRANSCRIPTIONAL REGULATOR RV1719"/>
    <property type="match status" value="1"/>
</dbReference>
<dbReference type="SUPFAM" id="SSF55781">
    <property type="entry name" value="GAF domain-like"/>
    <property type="match status" value="1"/>
</dbReference>
<accession>A0A2N8K8G4</accession>
<dbReference type="GO" id="GO:0003677">
    <property type="term" value="F:DNA binding"/>
    <property type="evidence" value="ECO:0007669"/>
    <property type="project" value="UniProtKB-KW"/>
</dbReference>
<sequence length="166" mass="17875">MEMPAQGCMEINTCGLNVRVGDVVERVHGVTASRGLAMHEGVRAPLYASSSGKLVLAFLDAKELEEYLARVELRPIARRSVRSVGELHRQVLSVRAEGVAYSQDEFTNGVVGFSAPVFNVHLKMIACLGLAVPTSIFEPKKLALTKLLKATAQAVTGRISSSTRVP</sequence>
<dbReference type="EMBL" id="POQS01000020">
    <property type="protein sequence ID" value="PND29742.1"/>
    <property type="molecule type" value="Genomic_DNA"/>
</dbReference>
<keyword evidence="3" id="KW-1185">Reference proteome</keyword>
<dbReference type="GO" id="GO:0045892">
    <property type="term" value="P:negative regulation of DNA-templated transcription"/>
    <property type="evidence" value="ECO:0007669"/>
    <property type="project" value="TreeGrafter"/>
</dbReference>
<dbReference type="AlphaFoldDB" id="A0A2N8K8G4"/>
<keyword evidence="2" id="KW-0238">DNA-binding</keyword>
<feature type="domain" description="IclR-ED" evidence="1">
    <location>
        <begin position="1"/>
        <end position="161"/>
    </location>
</feature>
<dbReference type="PROSITE" id="PS51078">
    <property type="entry name" value="ICLR_ED"/>
    <property type="match status" value="1"/>
</dbReference>
<organism evidence="2 3">
    <name type="scientific">Achromobacter pulmonis</name>
    <dbReference type="NCBI Taxonomy" id="1389932"/>
    <lineage>
        <taxon>Bacteria</taxon>
        <taxon>Pseudomonadati</taxon>
        <taxon>Pseudomonadota</taxon>
        <taxon>Betaproteobacteria</taxon>
        <taxon>Burkholderiales</taxon>
        <taxon>Alcaligenaceae</taxon>
        <taxon>Achromobacter</taxon>
    </lineage>
</organism>
<protein>
    <submittedName>
        <fullName evidence="2">DNA-binding transcriptional regulator KdgR</fullName>
    </submittedName>
</protein>
<evidence type="ECO:0000313" key="2">
    <source>
        <dbReference type="EMBL" id="PND29742.1"/>
    </source>
</evidence>
<dbReference type="InterPro" id="IPR029016">
    <property type="entry name" value="GAF-like_dom_sf"/>
</dbReference>
<dbReference type="GO" id="GO:0003700">
    <property type="term" value="F:DNA-binding transcription factor activity"/>
    <property type="evidence" value="ECO:0007669"/>
    <property type="project" value="TreeGrafter"/>
</dbReference>
<dbReference type="InterPro" id="IPR014757">
    <property type="entry name" value="Tscrpt_reg_IclR_C"/>
</dbReference>
<dbReference type="Pfam" id="PF01614">
    <property type="entry name" value="IclR_C"/>
    <property type="match status" value="1"/>
</dbReference>
<dbReference type="Gene3D" id="3.30.450.40">
    <property type="match status" value="1"/>
</dbReference>